<dbReference type="InterPro" id="IPR019734">
    <property type="entry name" value="TPR_rpt"/>
</dbReference>
<keyword evidence="9" id="KW-1185">Reference proteome</keyword>
<dbReference type="SMART" id="SM00028">
    <property type="entry name" value="TPR"/>
    <property type="match status" value="3"/>
</dbReference>
<feature type="domain" description="Histidine kinase" evidence="6">
    <location>
        <begin position="371"/>
        <end position="591"/>
    </location>
</feature>
<dbReference type="Gene3D" id="1.25.40.10">
    <property type="entry name" value="Tetratricopeptide repeat domain"/>
    <property type="match status" value="1"/>
</dbReference>
<keyword evidence="8" id="KW-0418">Kinase</keyword>
<dbReference type="Proteomes" id="UP000245618">
    <property type="component" value="Unassembled WGS sequence"/>
</dbReference>
<evidence type="ECO:0000313" key="9">
    <source>
        <dbReference type="Proteomes" id="UP000245618"/>
    </source>
</evidence>
<dbReference type="Gene3D" id="3.40.50.2300">
    <property type="match status" value="1"/>
</dbReference>
<evidence type="ECO:0000313" key="8">
    <source>
        <dbReference type="EMBL" id="PWA08838.1"/>
    </source>
</evidence>
<keyword evidence="5" id="KW-0472">Membrane</keyword>
<dbReference type="RefSeq" id="WP_116763275.1">
    <property type="nucleotide sequence ID" value="NZ_QCZH01000010.1"/>
</dbReference>
<evidence type="ECO:0000256" key="4">
    <source>
        <dbReference type="PROSITE-ProRule" id="PRU00169"/>
    </source>
</evidence>
<dbReference type="Gene3D" id="3.30.565.10">
    <property type="entry name" value="Histidine kinase-like ATPase, C-terminal domain"/>
    <property type="match status" value="1"/>
</dbReference>
<dbReference type="PROSITE" id="PS50110">
    <property type="entry name" value="RESPONSE_REGULATORY"/>
    <property type="match status" value="1"/>
</dbReference>
<evidence type="ECO:0000259" key="6">
    <source>
        <dbReference type="PROSITE" id="PS50109"/>
    </source>
</evidence>
<dbReference type="SMART" id="SM00387">
    <property type="entry name" value="HATPase_c"/>
    <property type="match status" value="1"/>
</dbReference>
<feature type="transmembrane region" description="Helical" evidence="5">
    <location>
        <begin position="311"/>
        <end position="331"/>
    </location>
</feature>
<dbReference type="InterPro" id="IPR036097">
    <property type="entry name" value="HisK_dim/P_sf"/>
</dbReference>
<dbReference type="PANTHER" id="PTHR45339">
    <property type="entry name" value="HYBRID SIGNAL TRANSDUCTION HISTIDINE KINASE J"/>
    <property type="match status" value="1"/>
</dbReference>
<feature type="transmembrane region" description="Helical" evidence="5">
    <location>
        <begin position="6"/>
        <end position="22"/>
    </location>
</feature>
<reference evidence="8 9" key="1">
    <citation type="submission" date="2018-04" db="EMBL/GenBank/DDBJ databases">
        <title>Flavobacterium sp. nov., isolated from glacier ice.</title>
        <authorList>
            <person name="Liu Q."/>
            <person name="Xin Y.-H."/>
        </authorList>
    </citation>
    <scope>NUCLEOTIDE SEQUENCE [LARGE SCALE GENOMIC DNA]</scope>
    <source>
        <strain evidence="8 9">LB2P30</strain>
    </source>
</reference>
<keyword evidence="5" id="KW-1133">Transmembrane helix</keyword>
<dbReference type="InterPro" id="IPR005467">
    <property type="entry name" value="His_kinase_dom"/>
</dbReference>
<dbReference type="AlphaFoldDB" id="A0A2U1JVI4"/>
<dbReference type="EC" id="2.7.13.3" evidence="2"/>
<evidence type="ECO:0000256" key="2">
    <source>
        <dbReference type="ARBA" id="ARBA00012438"/>
    </source>
</evidence>
<name>A0A2U1JVI4_9FLAO</name>
<protein>
    <recommendedName>
        <fullName evidence="2">histidine kinase</fullName>
        <ecNumber evidence="2">2.7.13.3</ecNumber>
    </recommendedName>
</protein>
<keyword evidence="5" id="KW-0812">Transmembrane</keyword>
<dbReference type="EMBL" id="QCZH01000010">
    <property type="protein sequence ID" value="PWA08838.1"/>
    <property type="molecule type" value="Genomic_DNA"/>
</dbReference>
<dbReference type="SMART" id="SM00448">
    <property type="entry name" value="REC"/>
    <property type="match status" value="1"/>
</dbReference>
<dbReference type="FunFam" id="3.30.565.10:FF:000010">
    <property type="entry name" value="Sensor histidine kinase RcsC"/>
    <property type="match status" value="1"/>
</dbReference>
<organism evidence="8 9">
    <name type="scientific">Flavobacterium laiguense</name>
    <dbReference type="NCBI Taxonomy" id="2169409"/>
    <lineage>
        <taxon>Bacteria</taxon>
        <taxon>Pseudomonadati</taxon>
        <taxon>Bacteroidota</taxon>
        <taxon>Flavobacteriia</taxon>
        <taxon>Flavobacteriales</taxon>
        <taxon>Flavobacteriaceae</taxon>
        <taxon>Flavobacterium</taxon>
    </lineage>
</organism>
<dbReference type="InterPro" id="IPR036890">
    <property type="entry name" value="HATPase_C_sf"/>
</dbReference>
<dbReference type="PANTHER" id="PTHR45339:SF5">
    <property type="entry name" value="HISTIDINE KINASE"/>
    <property type="match status" value="1"/>
</dbReference>
<evidence type="ECO:0000256" key="1">
    <source>
        <dbReference type="ARBA" id="ARBA00000085"/>
    </source>
</evidence>
<dbReference type="SUPFAM" id="SSF52172">
    <property type="entry name" value="CheY-like"/>
    <property type="match status" value="1"/>
</dbReference>
<evidence type="ECO:0000256" key="5">
    <source>
        <dbReference type="SAM" id="Phobius"/>
    </source>
</evidence>
<evidence type="ECO:0000256" key="3">
    <source>
        <dbReference type="ARBA" id="ARBA00022553"/>
    </source>
</evidence>
<sequence>MPFTRIVILIALLLNFLGYTLIGQTQLSTKKEIDKLIHSATKLRESGNFEKSLLISRIALRKAISIKNNELTSENYNNIAANYNALAEFDKAIFYYNKALIVANFTNNDKIKQRINNNLGNMYCFEKKKYEKGIKFYKKALEYSEKISDSSQMVLTNLNITWAYFDVGRFEEGENNLEFLNKYHDKHSDSSIVVVLKMLNGMYYSYKNEKDKAEGSFEEAIKLGLDQKNKSDLSFSHLEYSKFLLKQKEYKRAYENLDHYTKLNEEIYAEEKLEKANVEGINFELDEYKRTIDKIEHEKDVQYKSLKKSRIIVLLFIIVLFVLLLFLNSLIKNNKYRIKSNLDLMNANEELIISNKKAEELSLLKTQFVSTISHELRTPLYGVVGITDLLLEEHKELASSPHLNSLKFSARYLLSLVNDILQINKIEENKIVLDNLTFSISDEINMIKNSLSFFAQKHNNKIVIDIDPLIPDSLIGDKLRFAQILMNLVSNALKFTKNGEVQIIAKQVKVQGNIHTLEFRIKDNGIGISSADKDKIFDKFVQVGRKEIDYQGTGLGLSIVKRLLELFGSDIAVESELGKGATFIFAIDFEYDLVKTIEIINDIQIDLTSGQVFNVLVVEDNHINQVITKKILERNNYSCSVVDDGYAALAILDIEEFDIILMDINMPLINGFETSRRIRQNGIETPIIALTAFEKNEITDEAIAAGMNDIIVKPFDPVQLFKIINRLIQKTKSMV</sequence>
<dbReference type="InterPro" id="IPR003661">
    <property type="entry name" value="HisK_dim/P_dom"/>
</dbReference>
<dbReference type="SUPFAM" id="SSF47384">
    <property type="entry name" value="Homodimeric domain of signal transducing histidine kinase"/>
    <property type="match status" value="1"/>
</dbReference>
<dbReference type="OrthoDB" id="4457677at2"/>
<keyword evidence="8" id="KW-0808">Transferase</keyword>
<dbReference type="InterPro" id="IPR011006">
    <property type="entry name" value="CheY-like_superfamily"/>
</dbReference>
<keyword evidence="3 4" id="KW-0597">Phosphoprotein</keyword>
<comment type="catalytic activity">
    <reaction evidence="1">
        <text>ATP + protein L-histidine = ADP + protein N-phospho-L-histidine.</text>
        <dbReference type="EC" id="2.7.13.3"/>
    </reaction>
</comment>
<dbReference type="InterPro" id="IPR004358">
    <property type="entry name" value="Sig_transdc_His_kin-like_C"/>
</dbReference>
<feature type="modified residue" description="4-aspartylphosphate" evidence="4">
    <location>
        <position position="663"/>
    </location>
</feature>
<dbReference type="Pfam" id="PF00072">
    <property type="entry name" value="Response_reg"/>
    <property type="match status" value="1"/>
</dbReference>
<dbReference type="CDD" id="cd00082">
    <property type="entry name" value="HisKA"/>
    <property type="match status" value="1"/>
</dbReference>
<accession>A0A2U1JVI4</accession>
<dbReference type="InterPro" id="IPR003594">
    <property type="entry name" value="HATPase_dom"/>
</dbReference>
<dbReference type="Gene3D" id="1.10.287.130">
    <property type="match status" value="1"/>
</dbReference>
<dbReference type="CDD" id="cd17546">
    <property type="entry name" value="REC_hyHK_CKI1_RcsC-like"/>
    <property type="match status" value="1"/>
</dbReference>
<dbReference type="Pfam" id="PF02518">
    <property type="entry name" value="HATPase_c"/>
    <property type="match status" value="1"/>
</dbReference>
<dbReference type="InterPro" id="IPR011990">
    <property type="entry name" value="TPR-like_helical_dom_sf"/>
</dbReference>
<gene>
    <name evidence="8" type="ORF">DB891_10470</name>
</gene>
<feature type="domain" description="Response regulatory" evidence="7">
    <location>
        <begin position="614"/>
        <end position="728"/>
    </location>
</feature>
<dbReference type="GO" id="GO:0000155">
    <property type="term" value="F:phosphorelay sensor kinase activity"/>
    <property type="evidence" value="ECO:0007669"/>
    <property type="project" value="InterPro"/>
</dbReference>
<comment type="caution">
    <text evidence="8">The sequence shown here is derived from an EMBL/GenBank/DDBJ whole genome shotgun (WGS) entry which is preliminary data.</text>
</comment>
<dbReference type="Pfam" id="PF00512">
    <property type="entry name" value="HisKA"/>
    <property type="match status" value="1"/>
</dbReference>
<dbReference type="PROSITE" id="PS50109">
    <property type="entry name" value="HIS_KIN"/>
    <property type="match status" value="1"/>
</dbReference>
<dbReference type="PRINTS" id="PR00344">
    <property type="entry name" value="BCTRLSENSOR"/>
</dbReference>
<dbReference type="InterPro" id="IPR001789">
    <property type="entry name" value="Sig_transdc_resp-reg_receiver"/>
</dbReference>
<dbReference type="SUPFAM" id="SSF55874">
    <property type="entry name" value="ATPase domain of HSP90 chaperone/DNA topoisomerase II/histidine kinase"/>
    <property type="match status" value="1"/>
</dbReference>
<dbReference type="SUPFAM" id="SSF48452">
    <property type="entry name" value="TPR-like"/>
    <property type="match status" value="2"/>
</dbReference>
<dbReference type="CDD" id="cd16922">
    <property type="entry name" value="HATPase_EvgS-ArcB-TorS-like"/>
    <property type="match status" value="1"/>
</dbReference>
<proteinExistence type="predicted"/>
<evidence type="ECO:0000259" key="7">
    <source>
        <dbReference type="PROSITE" id="PS50110"/>
    </source>
</evidence>
<dbReference type="SMART" id="SM00388">
    <property type="entry name" value="HisKA"/>
    <property type="match status" value="1"/>
</dbReference>